<dbReference type="Proteomes" id="UP000053647">
    <property type="component" value="Unassembled WGS sequence"/>
</dbReference>
<reference evidence="3" key="2">
    <citation type="submission" date="2015-01" db="EMBL/GenBank/DDBJ databases">
        <title>Evolutionary Origins and Diversification of the Mycorrhizal Mutualists.</title>
        <authorList>
            <consortium name="DOE Joint Genome Institute"/>
            <consortium name="Mycorrhizal Genomics Consortium"/>
            <person name="Kohler A."/>
            <person name="Kuo A."/>
            <person name="Nagy L.G."/>
            <person name="Floudas D."/>
            <person name="Copeland A."/>
            <person name="Barry K.W."/>
            <person name="Cichocki N."/>
            <person name="Veneault-Fourrey C."/>
            <person name="LaButti K."/>
            <person name="Lindquist E.A."/>
            <person name="Lipzen A."/>
            <person name="Lundell T."/>
            <person name="Morin E."/>
            <person name="Murat C."/>
            <person name="Riley R."/>
            <person name="Ohm R."/>
            <person name="Sun H."/>
            <person name="Tunlid A."/>
            <person name="Henrissat B."/>
            <person name="Grigoriev I.V."/>
            <person name="Hibbett D.S."/>
            <person name="Martin F."/>
        </authorList>
    </citation>
    <scope>NUCLEOTIDE SEQUENCE [LARGE SCALE GENOMIC DNA]</scope>
    <source>
        <strain evidence="3">ATCC 200175</strain>
    </source>
</reference>
<reference evidence="2 3" key="1">
    <citation type="submission" date="2014-06" db="EMBL/GenBank/DDBJ databases">
        <authorList>
            <consortium name="DOE Joint Genome Institute"/>
            <person name="Kuo A."/>
            <person name="Kohler A."/>
            <person name="Nagy L.G."/>
            <person name="Floudas D."/>
            <person name="Copeland A."/>
            <person name="Barry K.W."/>
            <person name="Cichocki N."/>
            <person name="Veneault-Fourrey C."/>
            <person name="LaButti K."/>
            <person name="Lindquist E.A."/>
            <person name="Lipzen A."/>
            <person name="Lundell T."/>
            <person name="Morin E."/>
            <person name="Murat C."/>
            <person name="Sun H."/>
            <person name="Tunlid A."/>
            <person name="Henrissat B."/>
            <person name="Grigoriev I.V."/>
            <person name="Hibbett D.S."/>
            <person name="Martin F."/>
            <person name="Nordberg H.P."/>
            <person name="Cantor M.N."/>
            <person name="Hua S.X."/>
        </authorList>
    </citation>
    <scope>NUCLEOTIDE SEQUENCE [LARGE SCALE GENOMIC DNA]</scope>
    <source>
        <strain evidence="2 3">ATCC 200175</strain>
    </source>
</reference>
<organism evidence="2 3">
    <name type="scientific">Paxillus involutus ATCC 200175</name>
    <dbReference type="NCBI Taxonomy" id="664439"/>
    <lineage>
        <taxon>Eukaryota</taxon>
        <taxon>Fungi</taxon>
        <taxon>Dikarya</taxon>
        <taxon>Basidiomycota</taxon>
        <taxon>Agaricomycotina</taxon>
        <taxon>Agaricomycetes</taxon>
        <taxon>Agaricomycetidae</taxon>
        <taxon>Boletales</taxon>
        <taxon>Paxilineae</taxon>
        <taxon>Paxillaceae</taxon>
        <taxon>Paxillus</taxon>
    </lineage>
</organism>
<proteinExistence type="predicted"/>
<accession>A0A0C9TSC5</accession>
<sequence length="106" mass="11839">MVAPPTSASEWMTYGTFVFGYCSVVPYVLYPRLVLSFKGHRSQSDGLYTGGNAPQHSYSYPAPYGGPGSRVYELMDLNSLGRLSRSTQWSQREGPELVKLPELVHY</sequence>
<gene>
    <name evidence="2" type="ORF">PAXINDRAFT_172089</name>
</gene>
<keyword evidence="1" id="KW-0472">Membrane</keyword>
<dbReference type="AlphaFoldDB" id="A0A0C9TSC5"/>
<dbReference type="EMBL" id="KN819399">
    <property type="protein sequence ID" value="KIJ10687.1"/>
    <property type="molecule type" value="Genomic_DNA"/>
</dbReference>
<keyword evidence="1" id="KW-0812">Transmembrane</keyword>
<name>A0A0C9TSC5_PAXIN</name>
<protein>
    <submittedName>
        <fullName evidence="2">Uncharacterized protein</fullName>
    </submittedName>
</protein>
<keyword evidence="3" id="KW-1185">Reference proteome</keyword>
<feature type="transmembrane region" description="Helical" evidence="1">
    <location>
        <begin position="12"/>
        <end position="30"/>
    </location>
</feature>
<evidence type="ECO:0000313" key="3">
    <source>
        <dbReference type="Proteomes" id="UP000053647"/>
    </source>
</evidence>
<evidence type="ECO:0000256" key="1">
    <source>
        <dbReference type="SAM" id="Phobius"/>
    </source>
</evidence>
<keyword evidence="1" id="KW-1133">Transmembrane helix</keyword>
<dbReference type="HOGENOM" id="CLU_2224056_0_0_1"/>
<evidence type="ECO:0000313" key="2">
    <source>
        <dbReference type="EMBL" id="KIJ10687.1"/>
    </source>
</evidence>